<dbReference type="InterPro" id="IPR020946">
    <property type="entry name" value="Flavin_mOase-like"/>
</dbReference>
<name>A0AAI9T0R3_9ASCO</name>
<comment type="caution">
    <text evidence="7">The sequence shown here is derived from an EMBL/GenBank/DDBJ whole genome shotgun (WGS) entry which is preliminary data.</text>
</comment>
<organism evidence="7 8">
    <name type="scientific">Candida oxycetoniae</name>
    <dbReference type="NCBI Taxonomy" id="497107"/>
    <lineage>
        <taxon>Eukaryota</taxon>
        <taxon>Fungi</taxon>
        <taxon>Dikarya</taxon>
        <taxon>Ascomycota</taxon>
        <taxon>Saccharomycotina</taxon>
        <taxon>Pichiomycetes</taxon>
        <taxon>Debaryomycetaceae</taxon>
        <taxon>Candida/Lodderomyces clade</taxon>
        <taxon>Candida</taxon>
    </lineage>
</organism>
<keyword evidence="3" id="KW-0274">FAD</keyword>
<feature type="region of interest" description="Disordered" evidence="6">
    <location>
        <begin position="143"/>
        <end position="169"/>
    </location>
</feature>
<sequence>MPSVSHVSSLLDYENPVSLSPTQVETIAIIGGGASAAIILDCLLKEPDSKIKLITIFERQPKLGGIWYYNPETIQTPNDIIKSGNSDLENDPQLENPFHIHKYTRKILLPKSKQERFVQTPSYHGMTTNIIEQLMTYSDVNQWSTDDTEKRQQQQQQDNKYVVGTEKQQQQQQDNKYVVGTVVQKYIEKYIHRNLDNPKFVLRLNSTVEDVERIDRHDSADIPYRFTLTIRTFHDEKQDLWYQQDFDSIVVASGHYHVPFIPHVPGLKQVQKKYPQVVQHAKFYRDSQFYENKTVIVVGSRASGSDLTKFVAREPNTKVYQSIRNFEKTKVRSNRVNAITKPPIKDVQVSDSDGIIVTFEDGTTIENPNHIIYCTGYSFSYPFLNRFFNNAITNKGVTVNNLYQHTFLVSEPLITIIGVPIDGISFRVFEYQAILLSRYLTGKVQLPSRSQQLEWVQERFEAKQNTRSFHTIGAEDALNYVHTLTNLGNVSKKCNLGREFPTLTADDVLMYKQAGEKLKKFWDER</sequence>
<dbReference type="InterPro" id="IPR050346">
    <property type="entry name" value="FMO-like"/>
</dbReference>
<protein>
    <recommendedName>
        <fullName evidence="9">Thiol-specific monooxygenase</fullName>
    </recommendedName>
</protein>
<dbReference type="Gene3D" id="3.50.50.60">
    <property type="entry name" value="FAD/NAD(P)-binding domain"/>
    <property type="match status" value="2"/>
</dbReference>
<dbReference type="GO" id="GO:0050660">
    <property type="term" value="F:flavin adenine dinucleotide binding"/>
    <property type="evidence" value="ECO:0007669"/>
    <property type="project" value="InterPro"/>
</dbReference>
<evidence type="ECO:0000256" key="2">
    <source>
        <dbReference type="ARBA" id="ARBA00022630"/>
    </source>
</evidence>
<dbReference type="RefSeq" id="XP_049182065.1">
    <property type="nucleotide sequence ID" value="XM_049326748.1"/>
</dbReference>
<dbReference type="EMBL" id="JAHUZD010000024">
    <property type="protein sequence ID" value="KAI3406320.2"/>
    <property type="molecule type" value="Genomic_DNA"/>
</dbReference>
<evidence type="ECO:0000313" key="7">
    <source>
        <dbReference type="EMBL" id="KAI3406320.2"/>
    </source>
</evidence>
<keyword evidence="5" id="KW-0560">Oxidoreductase</keyword>
<evidence type="ECO:0000256" key="4">
    <source>
        <dbReference type="ARBA" id="ARBA00022857"/>
    </source>
</evidence>
<evidence type="ECO:0008006" key="9">
    <source>
        <dbReference type="Google" id="ProtNLM"/>
    </source>
</evidence>
<dbReference type="SUPFAM" id="SSF51905">
    <property type="entry name" value="FAD/NAD(P)-binding domain"/>
    <property type="match status" value="2"/>
</dbReference>
<evidence type="ECO:0000256" key="5">
    <source>
        <dbReference type="ARBA" id="ARBA00023002"/>
    </source>
</evidence>
<dbReference type="AlphaFoldDB" id="A0AAI9T0R3"/>
<dbReference type="PANTHER" id="PTHR23023">
    <property type="entry name" value="DIMETHYLANILINE MONOOXYGENASE"/>
    <property type="match status" value="1"/>
</dbReference>
<comment type="similarity">
    <text evidence="1">Belongs to the FMO family.</text>
</comment>
<dbReference type="Pfam" id="PF00743">
    <property type="entry name" value="FMO-like"/>
    <property type="match status" value="2"/>
</dbReference>
<evidence type="ECO:0000256" key="6">
    <source>
        <dbReference type="SAM" id="MobiDB-lite"/>
    </source>
</evidence>
<keyword evidence="2" id="KW-0285">Flavoprotein</keyword>
<dbReference type="GeneID" id="73378418"/>
<dbReference type="GO" id="GO:0050661">
    <property type="term" value="F:NADP binding"/>
    <property type="evidence" value="ECO:0007669"/>
    <property type="project" value="InterPro"/>
</dbReference>
<evidence type="ECO:0000313" key="8">
    <source>
        <dbReference type="Proteomes" id="UP001202479"/>
    </source>
</evidence>
<reference evidence="7" key="1">
    <citation type="journal article" date="2022" name="DNA Res.">
        <title>Genome analysis of five recently described species of the CUG-Ser clade uncovers Candida theae as a new hybrid lineage with pathogenic potential in the Candida parapsilosis species complex.</title>
        <authorList>
            <person name="Mixao V."/>
            <person name="Del Olmo V."/>
            <person name="Hegedusova E."/>
            <person name="Saus E."/>
            <person name="Pryszcz L."/>
            <person name="Cillingova A."/>
            <person name="Nosek J."/>
            <person name="Gabaldon T."/>
        </authorList>
    </citation>
    <scope>NUCLEOTIDE SEQUENCE</scope>
    <source>
        <strain evidence="7">CBS 10844</strain>
    </source>
</reference>
<proteinExistence type="inferred from homology"/>
<dbReference type="PIRSF" id="PIRSF000332">
    <property type="entry name" value="FMO"/>
    <property type="match status" value="1"/>
</dbReference>
<evidence type="ECO:0000256" key="3">
    <source>
        <dbReference type="ARBA" id="ARBA00022827"/>
    </source>
</evidence>
<dbReference type="InterPro" id="IPR000960">
    <property type="entry name" value="Flavin_mOase"/>
</dbReference>
<dbReference type="GO" id="GO:0004499">
    <property type="term" value="F:N,N-dimethylaniline monooxygenase activity"/>
    <property type="evidence" value="ECO:0007669"/>
    <property type="project" value="InterPro"/>
</dbReference>
<keyword evidence="4" id="KW-0521">NADP</keyword>
<evidence type="ECO:0000256" key="1">
    <source>
        <dbReference type="ARBA" id="ARBA00009183"/>
    </source>
</evidence>
<dbReference type="Proteomes" id="UP001202479">
    <property type="component" value="Unassembled WGS sequence"/>
</dbReference>
<gene>
    <name evidence="7" type="ORF">KGF56_000801</name>
</gene>
<dbReference type="InterPro" id="IPR036188">
    <property type="entry name" value="FAD/NAD-bd_sf"/>
</dbReference>
<keyword evidence="8" id="KW-1185">Reference proteome</keyword>
<accession>A0AAI9T0R3</accession>